<dbReference type="Gene3D" id="1.10.101.10">
    <property type="entry name" value="PGBD-like superfamily/PGBD"/>
    <property type="match status" value="1"/>
</dbReference>
<dbReference type="AlphaFoldDB" id="A0A1I2WW15"/>
<organism evidence="9 10">
    <name type="scientific">Actinopolymorpha cephalotaxi</name>
    <dbReference type="NCBI Taxonomy" id="504797"/>
    <lineage>
        <taxon>Bacteria</taxon>
        <taxon>Bacillati</taxon>
        <taxon>Actinomycetota</taxon>
        <taxon>Actinomycetes</taxon>
        <taxon>Propionibacteriales</taxon>
        <taxon>Actinopolymorphaceae</taxon>
        <taxon>Actinopolymorpha</taxon>
    </lineage>
</organism>
<dbReference type="UniPathway" id="UPA00219"/>
<feature type="compositionally biased region" description="Pro residues" evidence="7">
    <location>
        <begin position="79"/>
        <end position="96"/>
    </location>
</feature>
<sequence length="327" mass="35747">MRHRRLAAVSAAAVLAVAVLGGVAYGAGLPPFAHRAPDTTDTSAQAHHPAADPARHTPTPSSGEKPPVKATPTSRAPRPKPLPSRTPRATPTPTPTPTATTKPSPKPTATPKPKPKALMSVGARSDQVRELEARLHQLDWLSTEWIDGYFGTTTRKAVYGYQGKHGLEPLGYVDSATWRSLRETSRTPTHDELYPPKPKPRTGPLDPRCTTGRTVCIDKSTRSLRWVVDGNVRLTMDVRFGCPSSPTREGTFHIRAKVRHGYSNWYDSAMPFAMFFSGDEAVHYSSDFAARGYNGCSHGCVNVRNWNALSQLFGEARIGDKVVVYWS</sequence>
<evidence type="ECO:0000256" key="1">
    <source>
        <dbReference type="ARBA" id="ARBA00004752"/>
    </source>
</evidence>
<keyword evidence="3 6" id="KW-0133">Cell shape</keyword>
<dbReference type="SUPFAM" id="SSF141523">
    <property type="entry name" value="L,D-transpeptidase catalytic domain-like"/>
    <property type="match status" value="1"/>
</dbReference>
<reference evidence="9 10" key="1">
    <citation type="submission" date="2016-10" db="EMBL/GenBank/DDBJ databases">
        <authorList>
            <person name="de Groot N.N."/>
        </authorList>
    </citation>
    <scope>NUCLEOTIDE SEQUENCE [LARGE SCALE GENOMIC DNA]</scope>
    <source>
        <strain evidence="9 10">CPCC 202808</strain>
    </source>
</reference>
<evidence type="ECO:0000259" key="8">
    <source>
        <dbReference type="PROSITE" id="PS52029"/>
    </source>
</evidence>
<feature type="domain" description="L,D-TPase catalytic" evidence="8">
    <location>
        <begin position="213"/>
        <end position="325"/>
    </location>
</feature>
<dbReference type="STRING" id="504797.SAMN05421678_11191"/>
<dbReference type="PROSITE" id="PS52029">
    <property type="entry name" value="LD_TPASE"/>
    <property type="match status" value="1"/>
</dbReference>
<dbReference type="Pfam" id="PF01471">
    <property type="entry name" value="PG_binding_1"/>
    <property type="match status" value="1"/>
</dbReference>
<evidence type="ECO:0000256" key="4">
    <source>
        <dbReference type="ARBA" id="ARBA00022984"/>
    </source>
</evidence>
<dbReference type="SUPFAM" id="SSF47090">
    <property type="entry name" value="PGBD-like"/>
    <property type="match status" value="1"/>
</dbReference>
<accession>A0A1I2WW15</accession>
<dbReference type="InterPro" id="IPR050979">
    <property type="entry name" value="LD-transpeptidase"/>
</dbReference>
<evidence type="ECO:0000313" key="9">
    <source>
        <dbReference type="EMBL" id="SFH04586.1"/>
    </source>
</evidence>
<evidence type="ECO:0000256" key="5">
    <source>
        <dbReference type="ARBA" id="ARBA00023316"/>
    </source>
</evidence>
<dbReference type="InterPro" id="IPR038063">
    <property type="entry name" value="Transpep_catalytic_dom"/>
</dbReference>
<keyword evidence="9" id="KW-0378">Hydrolase</keyword>
<feature type="region of interest" description="Disordered" evidence="7">
    <location>
        <begin position="36"/>
        <end position="119"/>
    </location>
</feature>
<dbReference type="GO" id="GO:0071555">
    <property type="term" value="P:cell wall organization"/>
    <property type="evidence" value="ECO:0007669"/>
    <property type="project" value="UniProtKB-UniRule"/>
</dbReference>
<evidence type="ECO:0000313" key="10">
    <source>
        <dbReference type="Proteomes" id="UP000199052"/>
    </source>
</evidence>
<dbReference type="InterPro" id="IPR005490">
    <property type="entry name" value="LD_TPept_cat_dom"/>
</dbReference>
<dbReference type="GO" id="GO:0016740">
    <property type="term" value="F:transferase activity"/>
    <property type="evidence" value="ECO:0007669"/>
    <property type="project" value="UniProtKB-KW"/>
</dbReference>
<keyword evidence="4 6" id="KW-0573">Peptidoglycan synthesis</keyword>
<evidence type="ECO:0000256" key="7">
    <source>
        <dbReference type="SAM" id="MobiDB-lite"/>
    </source>
</evidence>
<protein>
    <submittedName>
        <fullName evidence="9">Peptidoglycan-binding (PGRP) domain of peptidoglycan hydrolases-containing protein</fullName>
    </submittedName>
</protein>
<dbReference type="InterPro" id="IPR036366">
    <property type="entry name" value="PGBDSf"/>
</dbReference>
<dbReference type="CDD" id="cd16913">
    <property type="entry name" value="YkuD_like"/>
    <property type="match status" value="1"/>
</dbReference>
<comment type="pathway">
    <text evidence="1 6">Cell wall biogenesis; peptidoglycan biosynthesis.</text>
</comment>
<feature type="active site" description="Proton donor/acceptor" evidence="6">
    <location>
        <position position="283"/>
    </location>
</feature>
<dbReference type="Proteomes" id="UP000199052">
    <property type="component" value="Unassembled WGS sequence"/>
</dbReference>
<dbReference type="GO" id="GO:0018104">
    <property type="term" value="P:peptidoglycan-protein cross-linking"/>
    <property type="evidence" value="ECO:0007669"/>
    <property type="project" value="TreeGrafter"/>
</dbReference>
<dbReference type="PANTHER" id="PTHR30582">
    <property type="entry name" value="L,D-TRANSPEPTIDASE"/>
    <property type="match status" value="1"/>
</dbReference>
<dbReference type="Gene3D" id="2.40.440.10">
    <property type="entry name" value="L,D-transpeptidase catalytic domain-like"/>
    <property type="match status" value="1"/>
</dbReference>
<feature type="active site" description="Nucleophile" evidence="6">
    <location>
        <position position="300"/>
    </location>
</feature>
<dbReference type="GO" id="GO:0071972">
    <property type="term" value="F:peptidoglycan L,D-transpeptidase activity"/>
    <property type="evidence" value="ECO:0007669"/>
    <property type="project" value="TreeGrafter"/>
</dbReference>
<feature type="compositionally biased region" description="Basic and acidic residues" evidence="7">
    <location>
        <begin position="184"/>
        <end position="194"/>
    </location>
</feature>
<dbReference type="GO" id="GO:0005576">
    <property type="term" value="C:extracellular region"/>
    <property type="evidence" value="ECO:0007669"/>
    <property type="project" value="TreeGrafter"/>
</dbReference>
<keyword evidence="5 6" id="KW-0961">Cell wall biogenesis/degradation</keyword>
<evidence type="ECO:0000256" key="6">
    <source>
        <dbReference type="PROSITE-ProRule" id="PRU01373"/>
    </source>
</evidence>
<dbReference type="EMBL" id="FOOI01000011">
    <property type="protein sequence ID" value="SFH04586.1"/>
    <property type="molecule type" value="Genomic_DNA"/>
</dbReference>
<proteinExistence type="predicted"/>
<feature type="region of interest" description="Disordered" evidence="7">
    <location>
        <begin position="184"/>
        <end position="208"/>
    </location>
</feature>
<dbReference type="Pfam" id="PF03734">
    <property type="entry name" value="YkuD"/>
    <property type="match status" value="1"/>
</dbReference>
<keyword evidence="2" id="KW-0808">Transferase</keyword>
<dbReference type="InterPro" id="IPR036365">
    <property type="entry name" value="PGBD-like_sf"/>
</dbReference>
<gene>
    <name evidence="9" type="ORF">SAMN05421678_11191</name>
</gene>
<dbReference type="GO" id="GO:0008360">
    <property type="term" value="P:regulation of cell shape"/>
    <property type="evidence" value="ECO:0007669"/>
    <property type="project" value="UniProtKB-UniRule"/>
</dbReference>
<evidence type="ECO:0000256" key="3">
    <source>
        <dbReference type="ARBA" id="ARBA00022960"/>
    </source>
</evidence>
<name>A0A1I2WW15_9ACTN</name>
<dbReference type="InterPro" id="IPR002477">
    <property type="entry name" value="Peptidoglycan-bd-like"/>
</dbReference>
<dbReference type="PANTHER" id="PTHR30582:SF33">
    <property type="entry name" value="EXPORTED PROTEIN"/>
    <property type="match status" value="1"/>
</dbReference>
<evidence type="ECO:0000256" key="2">
    <source>
        <dbReference type="ARBA" id="ARBA00022679"/>
    </source>
</evidence>